<organism evidence="6 7">
    <name type="scientific">Kineococcus glutinatus</name>
    <dbReference type="NCBI Taxonomy" id="1070872"/>
    <lineage>
        <taxon>Bacteria</taxon>
        <taxon>Bacillati</taxon>
        <taxon>Actinomycetota</taxon>
        <taxon>Actinomycetes</taxon>
        <taxon>Kineosporiales</taxon>
        <taxon>Kineosporiaceae</taxon>
        <taxon>Kineococcus</taxon>
    </lineage>
</organism>
<protein>
    <submittedName>
        <fullName evidence="6">LrgB family protein</fullName>
    </submittedName>
</protein>
<feature type="transmembrane region" description="Helical" evidence="5">
    <location>
        <begin position="6"/>
        <end position="22"/>
    </location>
</feature>
<feature type="transmembrane region" description="Helical" evidence="5">
    <location>
        <begin position="95"/>
        <end position="120"/>
    </location>
</feature>
<dbReference type="InterPro" id="IPR007300">
    <property type="entry name" value="CidB/LrgB"/>
</dbReference>
<evidence type="ECO:0000256" key="3">
    <source>
        <dbReference type="ARBA" id="ARBA00022989"/>
    </source>
</evidence>
<feature type="transmembrane region" description="Helical" evidence="5">
    <location>
        <begin position="146"/>
        <end position="172"/>
    </location>
</feature>
<comment type="caution">
    <text evidence="6">The sequence shown here is derived from an EMBL/GenBank/DDBJ whole genome shotgun (WGS) entry which is preliminary data.</text>
</comment>
<accession>A0ABP9HBJ8</accession>
<dbReference type="Pfam" id="PF04172">
    <property type="entry name" value="LrgB"/>
    <property type="match status" value="1"/>
</dbReference>
<sequence>MNAVVSSPVFGLALTLTAYLTASALHRALGRPALLAPVLVAMVTVTAVLQVCGVSYADYLQSVSVLTLLLGPATVALALPLLASGPALLRSAPAVLVTLVVVGAVSVTTTVAVLGAFGVADEVVRAALPRAVTTPVALTLAESIRAAAPLVVVLTLVSGILGAIAGPALLGLARVRDARARGFAVGVTAHGIGTARVVGESTEAGGWSSAGMVLNALSMTVALPVVARAFGG</sequence>
<keyword evidence="2 5" id="KW-0812">Transmembrane</keyword>
<keyword evidence="7" id="KW-1185">Reference proteome</keyword>
<evidence type="ECO:0000313" key="6">
    <source>
        <dbReference type="EMBL" id="GAA4966514.1"/>
    </source>
</evidence>
<gene>
    <name evidence="6" type="ORF">GCM10023225_06810</name>
</gene>
<dbReference type="PANTHER" id="PTHR30249">
    <property type="entry name" value="PUTATIVE SEROTONIN TRANSPORTER"/>
    <property type="match status" value="1"/>
</dbReference>
<evidence type="ECO:0000256" key="1">
    <source>
        <dbReference type="ARBA" id="ARBA00004141"/>
    </source>
</evidence>
<feature type="transmembrane region" description="Helical" evidence="5">
    <location>
        <begin position="34"/>
        <end position="57"/>
    </location>
</feature>
<name>A0ABP9HBJ8_9ACTN</name>
<feature type="transmembrane region" description="Helical" evidence="5">
    <location>
        <begin position="63"/>
        <end position="83"/>
    </location>
</feature>
<dbReference type="PANTHER" id="PTHR30249:SF0">
    <property type="entry name" value="PLASTIDAL GLYCOLATE_GLYCERATE TRANSLOCATOR 1, CHLOROPLASTIC"/>
    <property type="match status" value="1"/>
</dbReference>
<dbReference type="RefSeq" id="WP_345710936.1">
    <property type="nucleotide sequence ID" value="NZ_BAABIL010000078.1"/>
</dbReference>
<keyword evidence="3 5" id="KW-1133">Transmembrane helix</keyword>
<dbReference type="Proteomes" id="UP001501195">
    <property type="component" value="Unassembled WGS sequence"/>
</dbReference>
<evidence type="ECO:0000313" key="7">
    <source>
        <dbReference type="Proteomes" id="UP001501195"/>
    </source>
</evidence>
<dbReference type="EMBL" id="BAABIL010000078">
    <property type="protein sequence ID" value="GAA4966514.1"/>
    <property type="molecule type" value="Genomic_DNA"/>
</dbReference>
<keyword evidence="4 5" id="KW-0472">Membrane</keyword>
<proteinExistence type="predicted"/>
<reference evidence="7" key="1">
    <citation type="journal article" date="2019" name="Int. J. Syst. Evol. Microbiol.">
        <title>The Global Catalogue of Microorganisms (GCM) 10K type strain sequencing project: providing services to taxonomists for standard genome sequencing and annotation.</title>
        <authorList>
            <consortium name="The Broad Institute Genomics Platform"/>
            <consortium name="The Broad Institute Genome Sequencing Center for Infectious Disease"/>
            <person name="Wu L."/>
            <person name="Ma J."/>
        </authorList>
    </citation>
    <scope>NUCLEOTIDE SEQUENCE [LARGE SCALE GENOMIC DNA]</scope>
    <source>
        <strain evidence="7">JCM 18126</strain>
    </source>
</reference>
<comment type="subcellular location">
    <subcellularLocation>
        <location evidence="1">Membrane</location>
        <topology evidence="1">Multi-pass membrane protein</topology>
    </subcellularLocation>
</comment>
<evidence type="ECO:0000256" key="5">
    <source>
        <dbReference type="SAM" id="Phobius"/>
    </source>
</evidence>
<evidence type="ECO:0000256" key="2">
    <source>
        <dbReference type="ARBA" id="ARBA00022692"/>
    </source>
</evidence>
<evidence type="ECO:0000256" key="4">
    <source>
        <dbReference type="ARBA" id="ARBA00023136"/>
    </source>
</evidence>